<reference evidence="4 5" key="1">
    <citation type="submission" date="2016-10" db="EMBL/GenBank/DDBJ databases">
        <authorList>
            <person name="de Groot N.N."/>
        </authorList>
    </citation>
    <scope>NUCLEOTIDE SEQUENCE [LARGE SCALE GENOMIC DNA]</scope>
    <source>
        <strain evidence="4 5">DSM 22012</strain>
    </source>
</reference>
<name>A0A1H5VQ32_9GAMM</name>
<proteinExistence type="predicted"/>
<dbReference type="InterPro" id="IPR019080">
    <property type="entry name" value="YqaJ_viral_recombinase"/>
</dbReference>
<feature type="region of interest" description="Disordered" evidence="2">
    <location>
        <begin position="1"/>
        <end position="36"/>
    </location>
</feature>
<dbReference type="Pfam" id="PF09588">
    <property type="entry name" value="YqaJ"/>
    <property type="match status" value="1"/>
</dbReference>
<evidence type="ECO:0000256" key="2">
    <source>
        <dbReference type="SAM" id="MobiDB-lite"/>
    </source>
</evidence>
<gene>
    <name evidence="4" type="ORF">SAMN05444390_101804</name>
</gene>
<feature type="coiled-coil region" evidence="1">
    <location>
        <begin position="270"/>
        <end position="297"/>
    </location>
</feature>
<evidence type="ECO:0000313" key="5">
    <source>
        <dbReference type="Proteomes" id="UP000236745"/>
    </source>
</evidence>
<accession>A0A1H5VQ32</accession>
<dbReference type="Proteomes" id="UP000236745">
    <property type="component" value="Unassembled WGS sequence"/>
</dbReference>
<keyword evidence="5" id="KW-1185">Reference proteome</keyword>
<protein>
    <submittedName>
        <fullName evidence="4">Putative phage-type endonuclease</fullName>
    </submittedName>
</protein>
<keyword evidence="1" id="KW-0175">Coiled coil</keyword>
<dbReference type="GO" id="GO:0004519">
    <property type="term" value="F:endonuclease activity"/>
    <property type="evidence" value="ECO:0007669"/>
    <property type="project" value="UniProtKB-KW"/>
</dbReference>
<dbReference type="EMBL" id="FNVQ01000001">
    <property type="protein sequence ID" value="SEF89334.1"/>
    <property type="molecule type" value="Genomic_DNA"/>
</dbReference>
<keyword evidence="4" id="KW-0540">Nuclease</keyword>
<dbReference type="RefSeq" id="WP_235009042.1">
    <property type="nucleotide sequence ID" value="NZ_FNVQ01000001.1"/>
</dbReference>
<dbReference type="SUPFAM" id="SSF52980">
    <property type="entry name" value="Restriction endonuclease-like"/>
    <property type="match status" value="1"/>
</dbReference>
<evidence type="ECO:0000256" key="1">
    <source>
        <dbReference type="SAM" id="Coils"/>
    </source>
</evidence>
<evidence type="ECO:0000259" key="3">
    <source>
        <dbReference type="Pfam" id="PF09588"/>
    </source>
</evidence>
<sequence>MATPMRIPPVETGRPIKRVPQSQHRNRRHGQAHRLADTRPLDRASWLSVRQSGIGSSDAAAAVGLNPYKSRLELWMENTGRGIETEDPLASASDSPIYWGTVLEPIVAAYYAKRTGHQVRRVNAVLQHPEHPWMLANLDREVRGADEVQVLECKTAGINGAKLWRDGVPEYVQLQVMHQLAVTGLQVADVAVLVGGQELRIFRLDRDDELIEQLITLEREFWQFVEENTPPPADESDSADRALRALYPKDNHETLDFTEDSERSDQFVQLQEVRSALDQAKKNEARLKHHLQQAMGEYGEAVFRTGRLTWKKSTDTRVVDLNRLKAEQPDPVQQYLTIKPGSRRLLVHQS</sequence>
<organism evidence="4 5">
    <name type="scientific">Marinobacterium lutimaris</name>
    <dbReference type="NCBI Taxonomy" id="568106"/>
    <lineage>
        <taxon>Bacteria</taxon>
        <taxon>Pseudomonadati</taxon>
        <taxon>Pseudomonadota</taxon>
        <taxon>Gammaproteobacteria</taxon>
        <taxon>Oceanospirillales</taxon>
        <taxon>Oceanospirillaceae</taxon>
        <taxon>Marinobacterium</taxon>
    </lineage>
</organism>
<dbReference type="InterPro" id="IPR011335">
    <property type="entry name" value="Restrct_endonuc-II-like"/>
</dbReference>
<evidence type="ECO:0000313" key="4">
    <source>
        <dbReference type="EMBL" id="SEF89334.1"/>
    </source>
</evidence>
<dbReference type="InterPro" id="IPR051703">
    <property type="entry name" value="NF-kappa-B_Signaling_Reg"/>
</dbReference>
<dbReference type="InterPro" id="IPR017482">
    <property type="entry name" value="Lambda-type_endonuclease"/>
</dbReference>
<dbReference type="PANTHER" id="PTHR46609">
    <property type="entry name" value="EXONUCLEASE, PHAGE-TYPE/RECB, C-TERMINAL DOMAIN-CONTAINING PROTEIN"/>
    <property type="match status" value="1"/>
</dbReference>
<dbReference type="NCBIfam" id="TIGR03033">
    <property type="entry name" value="phage_rel_nuc"/>
    <property type="match status" value="1"/>
</dbReference>
<dbReference type="PANTHER" id="PTHR46609:SF6">
    <property type="entry name" value="EXONUCLEASE, PHAGE-TYPE_RECB, C-TERMINAL DOMAIN-CONTAINING PROTEIN-RELATED"/>
    <property type="match status" value="1"/>
</dbReference>
<keyword evidence="4" id="KW-0378">Hydrolase</keyword>
<feature type="domain" description="YqaJ viral recombinase" evidence="3">
    <location>
        <begin position="46"/>
        <end position="185"/>
    </location>
</feature>
<dbReference type="InterPro" id="IPR011604">
    <property type="entry name" value="PDDEXK-like_dom_sf"/>
</dbReference>
<dbReference type="AlphaFoldDB" id="A0A1H5VQ32"/>
<dbReference type="Gene3D" id="3.90.320.10">
    <property type="match status" value="1"/>
</dbReference>
<keyword evidence="4" id="KW-0255">Endonuclease</keyword>